<sequence length="126" mass="13125">MIRLHRPLGLAVAGLLAATAVAQAAGATAPTAAEQSYRADHEGVYAAVECRGAVFTPADYRLLESRIAARAGAAMHAGRQLEMIEAGKARIDRAMSHAGCGADEVEAALIRFDTLRGVQTGKAPKQ</sequence>
<proteinExistence type="predicted"/>
<feature type="chain" id="PRO_5037103769" evidence="1">
    <location>
        <begin position="25"/>
        <end position="126"/>
    </location>
</feature>
<name>A0A918XNL4_9PROT</name>
<evidence type="ECO:0000313" key="3">
    <source>
        <dbReference type="Proteomes" id="UP000630353"/>
    </source>
</evidence>
<reference evidence="2" key="1">
    <citation type="journal article" date="2014" name="Int. J. Syst. Evol. Microbiol.">
        <title>Complete genome sequence of Corynebacterium casei LMG S-19264T (=DSM 44701T), isolated from a smear-ripened cheese.</title>
        <authorList>
            <consortium name="US DOE Joint Genome Institute (JGI-PGF)"/>
            <person name="Walter F."/>
            <person name="Albersmeier A."/>
            <person name="Kalinowski J."/>
            <person name="Ruckert C."/>
        </authorList>
    </citation>
    <scope>NUCLEOTIDE SEQUENCE</scope>
    <source>
        <strain evidence="2">KCTC 42651</strain>
    </source>
</reference>
<feature type="signal peptide" evidence="1">
    <location>
        <begin position="1"/>
        <end position="24"/>
    </location>
</feature>
<gene>
    <name evidence="2" type="ORF">GCM10017083_07320</name>
</gene>
<dbReference type="EMBL" id="BMZS01000002">
    <property type="protein sequence ID" value="GHD42361.1"/>
    <property type="molecule type" value="Genomic_DNA"/>
</dbReference>
<accession>A0A918XNL4</accession>
<keyword evidence="1" id="KW-0732">Signal</keyword>
<keyword evidence="3" id="KW-1185">Reference proteome</keyword>
<protein>
    <submittedName>
        <fullName evidence="2">Uncharacterized protein</fullName>
    </submittedName>
</protein>
<evidence type="ECO:0000313" key="2">
    <source>
        <dbReference type="EMBL" id="GHD42361.1"/>
    </source>
</evidence>
<reference evidence="2" key="2">
    <citation type="submission" date="2020-09" db="EMBL/GenBank/DDBJ databases">
        <authorList>
            <person name="Sun Q."/>
            <person name="Kim S."/>
        </authorList>
    </citation>
    <scope>NUCLEOTIDE SEQUENCE</scope>
    <source>
        <strain evidence="2">KCTC 42651</strain>
    </source>
</reference>
<dbReference type="Proteomes" id="UP000630353">
    <property type="component" value="Unassembled WGS sequence"/>
</dbReference>
<comment type="caution">
    <text evidence="2">The sequence shown here is derived from an EMBL/GenBank/DDBJ whole genome shotgun (WGS) entry which is preliminary data.</text>
</comment>
<dbReference type="AlphaFoldDB" id="A0A918XNL4"/>
<organism evidence="2 3">
    <name type="scientific">Thalassobaculum fulvum</name>
    <dbReference type="NCBI Taxonomy" id="1633335"/>
    <lineage>
        <taxon>Bacteria</taxon>
        <taxon>Pseudomonadati</taxon>
        <taxon>Pseudomonadota</taxon>
        <taxon>Alphaproteobacteria</taxon>
        <taxon>Rhodospirillales</taxon>
        <taxon>Thalassobaculaceae</taxon>
        <taxon>Thalassobaculum</taxon>
    </lineage>
</organism>
<evidence type="ECO:0000256" key="1">
    <source>
        <dbReference type="SAM" id="SignalP"/>
    </source>
</evidence>
<dbReference type="RefSeq" id="WP_189987583.1">
    <property type="nucleotide sequence ID" value="NZ_BMZS01000002.1"/>
</dbReference>